<proteinExistence type="predicted"/>
<dbReference type="Gene3D" id="3.40.1350.10">
    <property type="match status" value="1"/>
</dbReference>
<dbReference type="PANTHER" id="PTHR30547">
    <property type="entry name" value="UNCHARACTERIZED PROTEIN YHCG-RELATED"/>
    <property type="match status" value="1"/>
</dbReference>
<dbReference type="InterPro" id="IPR009362">
    <property type="entry name" value="YhcG_C"/>
</dbReference>
<evidence type="ECO:0000259" key="1">
    <source>
        <dbReference type="Pfam" id="PF06250"/>
    </source>
</evidence>
<accession>A0A1F2PHJ0</accession>
<feature type="domain" description="YhcG PDDEXK nuclease" evidence="1">
    <location>
        <begin position="170"/>
        <end position="324"/>
    </location>
</feature>
<dbReference type="InterPro" id="IPR011856">
    <property type="entry name" value="tRNA_endonuc-like_dom_sf"/>
</dbReference>
<comment type="caution">
    <text evidence="3">The sequence shown here is derived from an EMBL/GenBank/DDBJ whole genome shotgun (WGS) entry which is preliminary data.</text>
</comment>
<evidence type="ECO:0000259" key="2">
    <source>
        <dbReference type="Pfam" id="PF17761"/>
    </source>
</evidence>
<dbReference type="Proteomes" id="UP000176244">
    <property type="component" value="Unassembled WGS sequence"/>
</dbReference>
<dbReference type="InterPro" id="IPR041527">
    <property type="entry name" value="YhcG_N"/>
</dbReference>
<dbReference type="STRING" id="52694.ACWI_23960"/>
<dbReference type="Pfam" id="PF17761">
    <property type="entry name" value="DUF1016_N"/>
    <property type="match status" value="1"/>
</dbReference>
<feature type="domain" description="YhcG N-terminal" evidence="2">
    <location>
        <begin position="13"/>
        <end position="145"/>
    </location>
</feature>
<dbReference type="Pfam" id="PF06250">
    <property type="entry name" value="YhcG_C"/>
    <property type="match status" value="1"/>
</dbReference>
<dbReference type="OrthoDB" id="9801263at2"/>
<dbReference type="InterPro" id="IPR053148">
    <property type="entry name" value="PD-DEXK-like_domain"/>
</dbReference>
<protein>
    <recommendedName>
        <fullName evidence="5">DUF1016 domain-containing protein</fullName>
    </recommendedName>
</protein>
<gene>
    <name evidence="3" type="ORF">ACWI_23960</name>
</gene>
<sequence>MEPLVNAKLYENIRITVAEAQKKVYATVNFVMVETYWNIGRQIYEAQGENDRAEYGTGLLKELLVKLTAEFGKGFEASNLRRMRQFYLVFQKRDALRHELSWTHYRMLLKVENEKAREFYLDECAKSGWSTRQLERQINSFYYERLLSSQDQDRVRKEIQRLEPGVGTKDIIRDPYVLEFLGLEQTSNLYEKDLEQGLINHLQKFLLELGRGFSFVARQKRISFDGEHYYIDLVFYNYILKCFVIIDLKVGKLTHQDIGQMQMYVNYYTREMRNEGDNLPIGIILCADKSESVVKYTLPENNNQIFTSKYKLYMPTEEELKQELEKEQQLLEIEKNL</sequence>
<name>A0A1F2PHJ0_9FIRM</name>
<organism evidence="3 4">
    <name type="scientific">Acetobacterium wieringae</name>
    <dbReference type="NCBI Taxonomy" id="52694"/>
    <lineage>
        <taxon>Bacteria</taxon>
        <taxon>Bacillati</taxon>
        <taxon>Bacillota</taxon>
        <taxon>Clostridia</taxon>
        <taxon>Eubacteriales</taxon>
        <taxon>Eubacteriaceae</taxon>
        <taxon>Acetobacterium</taxon>
    </lineage>
</organism>
<dbReference type="RefSeq" id="WP_070371673.1">
    <property type="nucleotide sequence ID" value="NZ_LKEU01000033.1"/>
</dbReference>
<dbReference type="EMBL" id="LKEU01000033">
    <property type="protein sequence ID" value="OFV70191.1"/>
    <property type="molecule type" value="Genomic_DNA"/>
</dbReference>
<evidence type="ECO:0000313" key="3">
    <source>
        <dbReference type="EMBL" id="OFV70191.1"/>
    </source>
</evidence>
<evidence type="ECO:0000313" key="4">
    <source>
        <dbReference type="Proteomes" id="UP000176244"/>
    </source>
</evidence>
<dbReference type="GO" id="GO:0003676">
    <property type="term" value="F:nucleic acid binding"/>
    <property type="evidence" value="ECO:0007669"/>
    <property type="project" value="InterPro"/>
</dbReference>
<dbReference type="PANTHER" id="PTHR30547:SF5">
    <property type="entry name" value="NUCLEASE YHCG-RELATED"/>
    <property type="match status" value="1"/>
</dbReference>
<dbReference type="AlphaFoldDB" id="A0A1F2PHJ0"/>
<evidence type="ECO:0008006" key="5">
    <source>
        <dbReference type="Google" id="ProtNLM"/>
    </source>
</evidence>
<reference evidence="3 4" key="1">
    <citation type="submission" date="2015-09" db="EMBL/GenBank/DDBJ databases">
        <title>Genome sequence of Acetobacterium wieringae DSM 1911.</title>
        <authorList>
            <person name="Poehlein A."/>
            <person name="Bengelsdorf F.R."/>
            <person name="Schiel-Bengelsdorf B."/>
            <person name="Duerre P."/>
            <person name="Daniel R."/>
        </authorList>
    </citation>
    <scope>NUCLEOTIDE SEQUENCE [LARGE SCALE GENOMIC DNA]</scope>
    <source>
        <strain evidence="3 4">DSM 1911</strain>
    </source>
</reference>